<evidence type="ECO:0000313" key="1">
    <source>
        <dbReference type="EMBL" id="KUG28332.1"/>
    </source>
</evidence>
<sequence length="52" mass="6220">MKYPDIRGEWRQDNGTGEFHFSLYKGGFTGNWKYTGEKKWRGPWNGTLVRCY</sequence>
<gene>
    <name evidence="1" type="ORF">ASZ90_001801</name>
</gene>
<organism evidence="1">
    <name type="scientific">hydrocarbon metagenome</name>
    <dbReference type="NCBI Taxonomy" id="938273"/>
    <lineage>
        <taxon>unclassified sequences</taxon>
        <taxon>metagenomes</taxon>
        <taxon>ecological metagenomes</taxon>
    </lineage>
</organism>
<dbReference type="EMBL" id="LNQE01000231">
    <property type="protein sequence ID" value="KUG28332.1"/>
    <property type="molecule type" value="Genomic_DNA"/>
</dbReference>
<comment type="caution">
    <text evidence="1">The sequence shown here is derived from an EMBL/GenBank/DDBJ whole genome shotgun (WGS) entry which is preliminary data.</text>
</comment>
<accession>A0A0W8G5N9</accession>
<proteinExistence type="predicted"/>
<protein>
    <submittedName>
        <fullName evidence="1">Uncharacterized protein</fullName>
    </submittedName>
</protein>
<reference evidence="1" key="1">
    <citation type="journal article" date="2015" name="Proc. Natl. Acad. Sci. U.S.A.">
        <title>Networks of energetic and metabolic interactions define dynamics in microbial communities.</title>
        <authorList>
            <person name="Embree M."/>
            <person name="Liu J.K."/>
            <person name="Al-Bassam M.M."/>
            <person name="Zengler K."/>
        </authorList>
    </citation>
    <scope>NUCLEOTIDE SEQUENCE</scope>
</reference>
<name>A0A0W8G5N9_9ZZZZ</name>
<dbReference type="AlphaFoldDB" id="A0A0W8G5N9"/>